<organism evidence="3 4">
    <name type="scientific">Methylocella tundrae</name>
    <dbReference type="NCBI Taxonomy" id="227605"/>
    <lineage>
        <taxon>Bacteria</taxon>
        <taxon>Pseudomonadati</taxon>
        <taxon>Pseudomonadota</taxon>
        <taxon>Alphaproteobacteria</taxon>
        <taxon>Hyphomicrobiales</taxon>
        <taxon>Beijerinckiaceae</taxon>
        <taxon>Methylocella</taxon>
    </lineage>
</organism>
<proteinExistence type="predicted"/>
<dbReference type="RefSeq" id="WP_134486126.1">
    <property type="nucleotide sequence ID" value="NZ_CP139089.1"/>
</dbReference>
<gene>
    <name evidence="3" type="ORF">MTUNDRAET4_0232</name>
</gene>
<protein>
    <recommendedName>
        <fullName evidence="2">DUF2147 domain-containing protein</fullName>
    </recommendedName>
</protein>
<keyword evidence="1" id="KW-0732">Signal</keyword>
<dbReference type="Gene3D" id="2.40.128.520">
    <property type="match status" value="1"/>
</dbReference>
<dbReference type="KEGG" id="mtun:MTUNDRAET4_0232"/>
<dbReference type="Pfam" id="PF09917">
    <property type="entry name" value="DUF2147"/>
    <property type="match status" value="1"/>
</dbReference>
<feature type="chain" id="PRO_5020692307" description="DUF2147 domain-containing protein" evidence="1">
    <location>
        <begin position="22"/>
        <end position="135"/>
    </location>
</feature>
<dbReference type="OrthoDB" id="9811671at2"/>
<evidence type="ECO:0000256" key="1">
    <source>
        <dbReference type="SAM" id="SignalP"/>
    </source>
</evidence>
<reference evidence="3 4" key="1">
    <citation type="submission" date="2019-03" db="EMBL/GenBank/DDBJ databases">
        <authorList>
            <person name="Kox A.R. M."/>
        </authorList>
    </citation>
    <scope>NUCLEOTIDE SEQUENCE [LARGE SCALE GENOMIC DNA]</scope>
    <source>
        <strain evidence="3">MTUNDRAET4 annotated genome</strain>
    </source>
</reference>
<dbReference type="InterPro" id="IPR019223">
    <property type="entry name" value="DUF2147"/>
</dbReference>
<accession>A0A4U8YV58</accession>
<feature type="signal peptide" evidence="1">
    <location>
        <begin position="1"/>
        <end position="21"/>
    </location>
</feature>
<dbReference type="PANTHER" id="PTHR36919">
    <property type="entry name" value="BLR1215 PROTEIN"/>
    <property type="match status" value="1"/>
</dbReference>
<dbReference type="PANTHER" id="PTHR36919:SF2">
    <property type="entry name" value="BLL6627 PROTEIN"/>
    <property type="match status" value="1"/>
</dbReference>
<name>A0A4U8YV58_METTU</name>
<dbReference type="EMBL" id="LR536450">
    <property type="protein sequence ID" value="VFU07125.1"/>
    <property type="molecule type" value="Genomic_DNA"/>
</dbReference>
<dbReference type="AlphaFoldDB" id="A0A4U8YV58"/>
<evidence type="ECO:0000313" key="4">
    <source>
        <dbReference type="Proteomes" id="UP000294360"/>
    </source>
</evidence>
<dbReference type="Proteomes" id="UP000294360">
    <property type="component" value="Chromosome"/>
</dbReference>
<feature type="domain" description="DUF2147" evidence="2">
    <location>
        <begin position="25"/>
        <end position="133"/>
    </location>
</feature>
<evidence type="ECO:0000313" key="3">
    <source>
        <dbReference type="EMBL" id="VFU07125.1"/>
    </source>
</evidence>
<sequence length="135" mass="14097">MKRIILAAFGFVALSVGAASADPIGEWRVGDGTATVRIKKCGAALCGFVASTRGAPGKDVRNPDPSKRNRSVIGLEVLINLRPGGDKTWTGTTYNAEDGLLYNATVTEDGERALQIKGCGANGGVCGSETWTRVK</sequence>
<evidence type="ECO:0000259" key="2">
    <source>
        <dbReference type="Pfam" id="PF09917"/>
    </source>
</evidence>